<dbReference type="FunFam" id="3.40.50.300:FF:000221">
    <property type="entry name" value="Multidrug ABC transporter ATP-binding protein"/>
    <property type="match status" value="1"/>
</dbReference>
<keyword evidence="10 12" id="KW-0472">Membrane</keyword>
<evidence type="ECO:0000256" key="12">
    <source>
        <dbReference type="SAM" id="Phobius"/>
    </source>
</evidence>
<dbReference type="Proteomes" id="UP000494105">
    <property type="component" value="Unassembled WGS sequence"/>
</dbReference>
<organism evidence="15 16">
    <name type="scientific">Achromobacter piechaudii</name>
    <dbReference type="NCBI Taxonomy" id="72556"/>
    <lineage>
        <taxon>Bacteria</taxon>
        <taxon>Pseudomonadati</taxon>
        <taxon>Pseudomonadota</taxon>
        <taxon>Betaproteobacteria</taxon>
        <taxon>Burkholderiales</taxon>
        <taxon>Alcaligenaceae</taxon>
        <taxon>Achromobacter</taxon>
    </lineage>
</organism>
<evidence type="ECO:0000256" key="2">
    <source>
        <dbReference type="ARBA" id="ARBA00022448"/>
    </source>
</evidence>
<feature type="region of interest" description="Disordered" evidence="11">
    <location>
        <begin position="584"/>
        <end position="611"/>
    </location>
</feature>
<dbReference type="RefSeq" id="WP_175129337.1">
    <property type="nucleotide sequence ID" value="NZ_CADILD010000002.1"/>
</dbReference>
<feature type="compositionally biased region" description="Basic and acidic residues" evidence="11">
    <location>
        <begin position="598"/>
        <end position="611"/>
    </location>
</feature>
<evidence type="ECO:0000256" key="4">
    <source>
        <dbReference type="ARBA" id="ARBA00022692"/>
    </source>
</evidence>
<keyword evidence="9" id="KW-0445">Lipid transport</keyword>
<dbReference type="PROSITE" id="PS50929">
    <property type="entry name" value="ABC_TM1F"/>
    <property type="match status" value="1"/>
</dbReference>
<dbReference type="InterPro" id="IPR017871">
    <property type="entry name" value="ABC_transporter-like_CS"/>
</dbReference>
<dbReference type="InterPro" id="IPR003593">
    <property type="entry name" value="AAA+_ATPase"/>
</dbReference>
<evidence type="ECO:0000259" key="13">
    <source>
        <dbReference type="PROSITE" id="PS50893"/>
    </source>
</evidence>
<evidence type="ECO:0000256" key="7">
    <source>
        <dbReference type="ARBA" id="ARBA00022967"/>
    </source>
</evidence>
<dbReference type="InterPro" id="IPR036640">
    <property type="entry name" value="ABC1_TM_sf"/>
</dbReference>
<dbReference type="GO" id="GO:0005886">
    <property type="term" value="C:plasma membrane"/>
    <property type="evidence" value="ECO:0007669"/>
    <property type="project" value="UniProtKB-SubCell"/>
</dbReference>
<dbReference type="PANTHER" id="PTHR43394:SF1">
    <property type="entry name" value="ATP-BINDING CASSETTE SUB-FAMILY B MEMBER 10, MITOCHONDRIAL"/>
    <property type="match status" value="1"/>
</dbReference>
<evidence type="ECO:0000256" key="9">
    <source>
        <dbReference type="ARBA" id="ARBA00023055"/>
    </source>
</evidence>
<feature type="transmembrane region" description="Helical" evidence="12">
    <location>
        <begin position="168"/>
        <end position="188"/>
    </location>
</feature>
<dbReference type="InterPro" id="IPR027417">
    <property type="entry name" value="P-loop_NTPase"/>
</dbReference>
<feature type="domain" description="ABC transporter" evidence="13">
    <location>
        <begin position="345"/>
        <end position="579"/>
    </location>
</feature>
<name>A0A6S7E4A7_9BURK</name>
<comment type="subcellular location">
    <subcellularLocation>
        <location evidence="1">Cell membrane</location>
        <topology evidence="1">Multi-pass membrane protein</topology>
    </subcellularLocation>
</comment>
<evidence type="ECO:0000256" key="3">
    <source>
        <dbReference type="ARBA" id="ARBA00022475"/>
    </source>
</evidence>
<dbReference type="GO" id="GO:0015421">
    <property type="term" value="F:ABC-type oligopeptide transporter activity"/>
    <property type="evidence" value="ECO:0007669"/>
    <property type="project" value="TreeGrafter"/>
</dbReference>
<dbReference type="Gene3D" id="3.40.50.300">
    <property type="entry name" value="P-loop containing nucleotide triphosphate hydrolases"/>
    <property type="match status" value="1"/>
</dbReference>
<keyword evidence="3" id="KW-1003">Cell membrane</keyword>
<feature type="transmembrane region" description="Helical" evidence="12">
    <location>
        <begin position="25"/>
        <end position="45"/>
    </location>
</feature>
<keyword evidence="8 12" id="KW-1133">Transmembrane helix</keyword>
<evidence type="ECO:0000256" key="10">
    <source>
        <dbReference type="ARBA" id="ARBA00023136"/>
    </source>
</evidence>
<keyword evidence="5" id="KW-0547">Nucleotide-binding</keyword>
<accession>A0A6S7E4A7</accession>
<sequence>MSSDPQGLPARPLAFVRRYVAQRRLAFGLLATVVVLAGACSVAVQYAMKLIVDAMAAGQVETDKVWWPLGVFLALIAIEAALWRAGGWLGCRNIVAACAALRVELFEYLSHHSSRYFRQHHSGALANRITATATAAGAIYGAAVWSIIPPCVDFIGAIVVLSTVDWRMATGLLCFVIVLGAVIIAFGARGRGLHQQYGEQAAHVGGEIVDAISNIWAVQAFAAQARERARLERALGEEARAQRRSWMYVEKARVIHDACLWLAASAMLLWVLHSWQQGQATPGDVVVVSALTFRILHGSRDLALALVGTAQQFGVIGEMLRVMARPAAVPDLPDARPLRRVSASLEFDNVHYCYPGGNRALRGVTLAIPAGQKVGLVGASGAGKSTLLSLLQRADEPDSGRILIGGQPIRHATLQSLRAAISVVPQDISLFRRSVMESIRYGRPDATEQEVLQAAAQAHCAEFIAKMPQGYDTVVGERGAMLSGGERQRIGIARAFLKDAPVLLLDEATSALDSHSEMLIQRALADLMQSRTVVAAAHRLSSLARYDRIVVLENGAVVEDGTLEELLQARGPFRALWDLQAGGKGAMSDENAQAPARDGPRAAHDRELKQA</sequence>
<dbReference type="InterPro" id="IPR003439">
    <property type="entry name" value="ABC_transporter-like_ATP-bd"/>
</dbReference>
<dbReference type="GO" id="GO:0006869">
    <property type="term" value="P:lipid transport"/>
    <property type="evidence" value="ECO:0007669"/>
    <property type="project" value="UniProtKB-KW"/>
</dbReference>
<keyword evidence="4 12" id="KW-0812">Transmembrane</keyword>
<dbReference type="InterPro" id="IPR011527">
    <property type="entry name" value="ABC1_TM_dom"/>
</dbReference>
<dbReference type="SUPFAM" id="SSF90123">
    <property type="entry name" value="ABC transporter transmembrane region"/>
    <property type="match status" value="1"/>
</dbReference>
<dbReference type="PROSITE" id="PS50893">
    <property type="entry name" value="ABC_TRANSPORTER_2"/>
    <property type="match status" value="1"/>
</dbReference>
<dbReference type="SUPFAM" id="SSF52540">
    <property type="entry name" value="P-loop containing nucleoside triphosphate hydrolases"/>
    <property type="match status" value="1"/>
</dbReference>
<dbReference type="GO" id="GO:0016887">
    <property type="term" value="F:ATP hydrolysis activity"/>
    <property type="evidence" value="ECO:0007669"/>
    <property type="project" value="InterPro"/>
</dbReference>
<evidence type="ECO:0000256" key="1">
    <source>
        <dbReference type="ARBA" id="ARBA00004651"/>
    </source>
</evidence>
<feature type="domain" description="ABC transmembrane type-1" evidence="14">
    <location>
        <begin position="29"/>
        <end position="311"/>
    </location>
</feature>
<dbReference type="EMBL" id="CADILD010000002">
    <property type="protein sequence ID" value="CAB3895342.1"/>
    <property type="molecule type" value="Genomic_DNA"/>
</dbReference>
<feature type="transmembrane region" description="Helical" evidence="12">
    <location>
        <begin position="65"/>
        <end position="83"/>
    </location>
</feature>
<dbReference type="CDD" id="cd07346">
    <property type="entry name" value="ABC_6TM_exporters"/>
    <property type="match status" value="1"/>
</dbReference>
<dbReference type="Pfam" id="PF00664">
    <property type="entry name" value="ABC_membrane"/>
    <property type="match status" value="1"/>
</dbReference>
<proteinExistence type="predicted"/>
<dbReference type="PROSITE" id="PS00211">
    <property type="entry name" value="ABC_TRANSPORTER_1"/>
    <property type="match status" value="1"/>
</dbReference>
<evidence type="ECO:0000256" key="11">
    <source>
        <dbReference type="SAM" id="MobiDB-lite"/>
    </source>
</evidence>
<dbReference type="Pfam" id="PF00005">
    <property type="entry name" value="ABC_tran"/>
    <property type="match status" value="1"/>
</dbReference>
<dbReference type="AlphaFoldDB" id="A0A6S7E4A7"/>
<evidence type="ECO:0000256" key="8">
    <source>
        <dbReference type="ARBA" id="ARBA00022989"/>
    </source>
</evidence>
<keyword evidence="7" id="KW-1278">Translocase</keyword>
<evidence type="ECO:0000259" key="14">
    <source>
        <dbReference type="PROSITE" id="PS50929"/>
    </source>
</evidence>
<evidence type="ECO:0000256" key="5">
    <source>
        <dbReference type="ARBA" id="ARBA00022741"/>
    </source>
</evidence>
<dbReference type="Gene3D" id="1.20.1560.10">
    <property type="entry name" value="ABC transporter type 1, transmembrane domain"/>
    <property type="match status" value="1"/>
</dbReference>
<keyword evidence="2" id="KW-0813">Transport</keyword>
<feature type="transmembrane region" description="Helical" evidence="12">
    <location>
        <begin position="254"/>
        <end position="272"/>
    </location>
</feature>
<keyword evidence="6 15" id="KW-0067">ATP-binding</keyword>
<dbReference type="InterPro" id="IPR039421">
    <property type="entry name" value="Type_1_exporter"/>
</dbReference>
<dbReference type="PANTHER" id="PTHR43394">
    <property type="entry name" value="ATP-DEPENDENT PERMEASE MDL1, MITOCHONDRIAL"/>
    <property type="match status" value="1"/>
</dbReference>
<reference evidence="15 16" key="1">
    <citation type="submission" date="2020-04" db="EMBL/GenBank/DDBJ databases">
        <authorList>
            <person name="De Canck E."/>
        </authorList>
    </citation>
    <scope>NUCLEOTIDE SEQUENCE [LARGE SCALE GENOMIC DNA]</scope>
    <source>
        <strain evidence="15 16">LMG 1861</strain>
    </source>
</reference>
<evidence type="ECO:0000313" key="16">
    <source>
        <dbReference type="Proteomes" id="UP000494105"/>
    </source>
</evidence>
<protein>
    <submittedName>
        <fullName evidence="15">Lipid A export ATP-binding/permease protein MsbA</fullName>
    </submittedName>
</protein>
<gene>
    <name evidence="15" type="primary">msbA_1</name>
    <name evidence="15" type="ORF">LMG1861_04024</name>
</gene>
<evidence type="ECO:0000313" key="15">
    <source>
        <dbReference type="EMBL" id="CAB3895342.1"/>
    </source>
</evidence>
<dbReference type="GO" id="GO:0005524">
    <property type="term" value="F:ATP binding"/>
    <property type="evidence" value="ECO:0007669"/>
    <property type="project" value="UniProtKB-KW"/>
</dbReference>
<evidence type="ECO:0000256" key="6">
    <source>
        <dbReference type="ARBA" id="ARBA00022840"/>
    </source>
</evidence>
<dbReference type="SMART" id="SM00382">
    <property type="entry name" value="AAA"/>
    <property type="match status" value="1"/>
</dbReference>